<keyword evidence="2 5" id="KW-0812">Transmembrane</keyword>
<gene>
    <name evidence="8" type="ordered locus">Slin_5310</name>
</gene>
<dbReference type="InterPro" id="IPR007829">
    <property type="entry name" value="TM2"/>
</dbReference>
<feature type="transmembrane region" description="Helical" evidence="5">
    <location>
        <begin position="77"/>
        <end position="97"/>
    </location>
</feature>
<comment type="subcellular location">
    <subcellularLocation>
        <location evidence="1">Membrane</location>
        <topology evidence="1">Multi-pass membrane protein</topology>
    </subcellularLocation>
</comment>
<feature type="transmembrane region" description="Helical" evidence="5">
    <location>
        <begin position="104"/>
        <end position="128"/>
    </location>
</feature>
<dbReference type="eggNOG" id="ENOG5031NG2">
    <property type="taxonomic scope" value="Bacteria"/>
</dbReference>
<dbReference type="Proteomes" id="UP000002028">
    <property type="component" value="Chromosome"/>
</dbReference>
<evidence type="ECO:0000259" key="7">
    <source>
        <dbReference type="Pfam" id="PF05154"/>
    </source>
</evidence>
<dbReference type="Pfam" id="PF05154">
    <property type="entry name" value="TM2"/>
    <property type="match status" value="1"/>
</dbReference>
<evidence type="ECO:0000313" key="8">
    <source>
        <dbReference type="EMBL" id="ADB41279.1"/>
    </source>
</evidence>
<evidence type="ECO:0000256" key="4">
    <source>
        <dbReference type="ARBA" id="ARBA00023136"/>
    </source>
</evidence>
<organism evidence="8 9">
    <name type="scientific">Spirosoma linguale (strain ATCC 33905 / DSM 74 / LMG 10896 / Claus 1)</name>
    <dbReference type="NCBI Taxonomy" id="504472"/>
    <lineage>
        <taxon>Bacteria</taxon>
        <taxon>Pseudomonadati</taxon>
        <taxon>Bacteroidota</taxon>
        <taxon>Cytophagia</taxon>
        <taxon>Cytophagales</taxon>
        <taxon>Cytophagaceae</taxon>
        <taxon>Spirosoma</taxon>
    </lineage>
</organism>
<dbReference type="KEGG" id="sli:Slin_5310"/>
<name>D2QET5_SPILD</name>
<keyword evidence="3 5" id="KW-1133">Transmembrane helix</keyword>
<evidence type="ECO:0000313" key="9">
    <source>
        <dbReference type="Proteomes" id="UP000002028"/>
    </source>
</evidence>
<keyword evidence="4 5" id="KW-0472">Membrane</keyword>
<accession>D2QET5</accession>
<dbReference type="GO" id="GO:0016020">
    <property type="term" value="C:membrane"/>
    <property type="evidence" value="ECO:0007669"/>
    <property type="project" value="UniProtKB-SubCell"/>
</dbReference>
<evidence type="ECO:0000256" key="3">
    <source>
        <dbReference type="ARBA" id="ARBA00022989"/>
    </source>
</evidence>
<dbReference type="HOGENOM" id="CLU_1748503_0_0_10"/>
<feature type="domain" description="TM2" evidence="7">
    <location>
        <begin position="74"/>
        <end position="124"/>
    </location>
</feature>
<evidence type="ECO:0000256" key="5">
    <source>
        <dbReference type="SAM" id="Phobius"/>
    </source>
</evidence>
<proteinExistence type="predicted"/>
<feature type="signal peptide" evidence="6">
    <location>
        <begin position="1"/>
        <end position="21"/>
    </location>
</feature>
<reference evidence="8 9" key="1">
    <citation type="journal article" date="2010" name="Stand. Genomic Sci.">
        <title>Complete genome sequence of Spirosoma linguale type strain (1).</title>
        <authorList>
            <person name="Lail K."/>
            <person name="Sikorski J."/>
            <person name="Saunders E."/>
            <person name="Lapidus A."/>
            <person name="Glavina Del Rio T."/>
            <person name="Copeland A."/>
            <person name="Tice H."/>
            <person name="Cheng J.-F."/>
            <person name="Lucas S."/>
            <person name="Nolan M."/>
            <person name="Bruce D."/>
            <person name="Goodwin L."/>
            <person name="Pitluck S."/>
            <person name="Ivanova N."/>
            <person name="Mavromatis K."/>
            <person name="Ovchinnikova G."/>
            <person name="Pati A."/>
            <person name="Chen A."/>
            <person name="Palaniappan K."/>
            <person name="Land M."/>
            <person name="Hauser L."/>
            <person name="Chang Y.-J."/>
            <person name="Jeffries C.D."/>
            <person name="Chain P."/>
            <person name="Brettin T."/>
            <person name="Detter J.C."/>
            <person name="Schuetze A."/>
            <person name="Rohde M."/>
            <person name="Tindall B.J."/>
            <person name="Goeker M."/>
            <person name="Bristow J."/>
            <person name="Eisen J.A."/>
            <person name="Markowitz V."/>
            <person name="Hugenholtz P."/>
            <person name="Kyrpides N.C."/>
            <person name="Klenk H.-P."/>
            <person name="Chen F."/>
        </authorList>
    </citation>
    <scope>NUCLEOTIDE SEQUENCE [LARGE SCALE GENOMIC DNA]</scope>
    <source>
        <strain evidence="9">ATCC 33905 / DSM 74 / LMG 10896 / Claus 1</strain>
    </source>
</reference>
<evidence type="ECO:0000256" key="6">
    <source>
        <dbReference type="SAM" id="SignalP"/>
    </source>
</evidence>
<dbReference type="EMBL" id="CP001769">
    <property type="protein sequence ID" value="ADB41279.1"/>
    <property type="molecule type" value="Genomic_DNA"/>
</dbReference>
<protein>
    <submittedName>
        <fullName evidence="8">TM2 domain containing protein</fullName>
    </submittedName>
</protein>
<sequence length="149" mass="16369">MNMKHFLIFCLLTVATLTTRAADLSADAYVINDQQVEQLIAQSEDVSLAAVSTNLLESQQLAGSLTGTTRVKANKDFVAALLLDLFLGGFGIHRLYLGTQTLTWVGYILTCGGIFGVVPLVDLVVLIIHHEDISPYVDNSKFFMWANNY</sequence>
<evidence type="ECO:0000256" key="2">
    <source>
        <dbReference type="ARBA" id="ARBA00022692"/>
    </source>
</evidence>
<evidence type="ECO:0000256" key="1">
    <source>
        <dbReference type="ARBA" id="ARBA00004141"/>
    </source>
</evidence>
<keyword evidence="6" id="KW-0732">Signal</keyword>
<feature type="chain" id="PRO_5003033682" evidence="6">
    <location>
        <begin position="22"/>
        <end position="149"/>
    </location>
</feature>
<keyword evidence="9" id="KW-1185">Reference proteome</keyword>
<dbReference type="AlphaFoldDB" id="D2QET5"/>